<dbReference type="AlphaFoldDB" id="A0A134ACX6"/>
<dbReference type="OrthoDB" id="9812980at2"/>
<evidence type="ECO:0000256" key="4">
    <source>
        <dbReference type="ARBA" id="ARBA00022989"/>
    </source>
</evidence>
<dbReference type="Proteomes" id="UP000070442">
    <property type="component" value="Unassembled WGS sequence"/>
</dbReference>
<dbReference type="Pfam" id="PF09335">
    <property type="entry name" value="VTT_dom"/>
    <property type="match status" value="1"/>
</dbReference>
<dbReference type="STRING" id="755172.HMPREF1863_01292"/>
<name>A0A134ACX6_9FIRM</name>
<dbReference type="PATRIC" id="fig|755172.3.peg.1255"/>
<feature type="domain" description="VTT" evidence="7">
    <location>
        <begin position="67"/>
        <end position="187"/>
    </location>
</feature>
<feature type="transmembrane region" description="Helical" evidence="6">
    <location>
        <begin position="51"/>
        <end position="74"/>
    </location>
</feature>
<evidence type="ECO:0000313" key="8">
    <source>
        <dbReference type="EMBL" id="KXB65566.1"/>
    </source>
</evidence>
<dbReference type="GO" id="GO:0005886">
    <property type="term" value="C:plasma membrane"/>
    <property type="evidence" value="ECO:0007669"/>
    <property type="project" value="UniProtKB-SubCell"/>
</dbReference>
<dbReference type="PANTHER" id="PTHR12677:SF59">
    <property type="entry name" value="GOLGI APPARATUS MEMBRANE PROTEIN TVP38-RELATED"/>
    <property type="match status" value="1"/>
</dbReference>
<organism evidence="8 9">
    <name type="scientific">Aedoeadaptatus coxii</name>
    <dbReference type="NCBI Taxonomy" id="755172"/>
    <lineage>
        <taxon>Bacteria</taxon>
        <taxon>Bacillati</taxon>
        <taxon>Bacillota</taxon>
        <taxon>Tissierellia</taxon>
        <taxon>Tissierellales</taxon>
        <taxon>Peptoniphilaceae</taxon>
        <taxon>Aedoeadaptatus</taxon>
    </lineage>
</organism>
<evidence type="ECO:0000256" key="3">
    <source>
        <dbReference type="ARBA" id="ARBA00022692"/>
    </source>
</evidence>
<keyword evidence="5 6" id="KW-0472">Membrane</keyword>
<keyword evidence="4 6" id="KW-1133">Transmembrane helix</keyword>
<evidence type="ECO:0000256" key="1">
    <source>
        <dbReference type="ARBA" id="ARBA00004651"/>
    </source>
</evidence>
<comment type="subcellular location">
    <subcellularLocation>
        <location evidence="1 6">Cell membrane</location>
        <topology evidence="1 6">Multi-pass membrane protein</topology>
    </subcellularLocation>
</comment>
<dbReference type="InterPro" id="IPR032816">
    <property type="entry name" value="VTT_dom"/>
</dbReference>
<feature type="transmembrane region" description="Helical" evidence="6">
    <location>
        <begin position="138"/>
        <end position="157"/>
    </location>
</feature>
<keyword evidence="3 6" id="KW-0812">Transmembrane</keyword>
<evidence type="ECO:0000256" key="5">
    <source>
        <dbReference type="ARBA" id="ARBA00023136"/>
    </source>
</evidence>
<reference evidence="9" key="1">
    <citation type="submission" date="2016-01" db="EMBL/GenBank/DDBJ databases">
        <authorList>
            <person name="Mitreva M."/>
            <person name="Pepin K.H."/>
            <person name="Mihindukulasuriya K.A."/>
            <person name="Fulton R."/>
            <person name="Fronick C."/>
            <person name="O'Laughlin M."/>
            <person name="Miner T."/>
            <person name="Herter B."/>
            <person name="Rosa B.A."/>
            <person name="Cordes M."/>
            <person name="Tomlinson C."/>
            <person name="Wollam A."/>
            <person name="Palsikar V.B."/>
            <person name="Mardis E.R."/>
            <person name="Wilson R.K."/>
        </authorList>
    </citation>
    <scope>NUCLEOTIDE SEQUENCE [LARGE SCALE GENOMIC DNA]</scope>
    <source>
        <strain evidence="9">DNF00729</strain>
    </source>
</reference>
<gene>
    <name evidence="8" type="ORF">HMPREF1863_01292</name>
</gene>
<dbReference type="PANTHER" id="PTHR12677">
    <property type="entry name" value="GOLGI APPARATUS MEMBRANE PROTEIN TVP38-RELATED"/>
    <property type="match status" value="1"/>
</dbReference>
<keyword evidence="2 6" id="KW-1003">Cell membrane</keyword>
<feature type="transmembrane region" description="Helical" evidence="6">
    <location>
        <begin position="197"/>
        <end position="218"/>
    </location>
</feature>
<feature type="transmembrane region" description="Helical" evidence="6">
    <location>
        <begin position="86"/>
        <end position="104"/>
    </location>
</feature>
<dbReference type="RefSeq" id="WP_068368550.1">
    <property type="nucleotide sequence ID" value="NZ_CAMYBE010000015.1"/>
</dbReference>
<comment type="similarity">
    <text evidence="6">Belongs to the TVP38/TMEM64 family.</text>
</comment>
<feature type="transmembrane region" description="Helical" evidence="6">
    <location>
        <begin position="164"/>
        <end position="185"/>
    </location>
</feature>
<keyword evidence="9" id="KW-1185">Reference proteome</keyword>
<protein>
    <recommendedName>
        <fullName evidence="6">TVP38/TMEM64 family membrane protein</fullName>
    </recommendedName>
</protein>
<evidence type="ECO:0000259" key="7">
    <source>
        <dbReference type="Pfam" id="PF09335"/>
    </source>
</evidence>
<proteinExistence type="inferred from homology"/>
<sequence length="225" mass="25613">MTDATKKQTKWIKILTAILLAAIFFVAFKYIKDYFTEERIQSILNDAGLWAPAIYILLWATLPIFLFPVPLLVVPSGYIFGTTMGVVYTLIGCAVNIVIMYYLAAKLARKPISELVEKKSNDKIKKIFFHPSGTSQGVFFIFRLIPLVSYNLINYMAGILQIQFLPYFVLSLVGITPGIFAFIYLGEQIHDPSTPEFKLAIFFLLLLTALSLILLKIYNKRHRND</sequence>
<dbReference type="EMBL" id="LSDG01000040">
    <property type="protein sequence ID" value="KXB65566.1"/>
    <property type="molecule type" value="Genomic_DNA"/>
</dbReference>
<comment type="caution">
    <text evidence="8">The sequence shown here is derived from an EMBL/GenBank/DDBJ whole genome shotgun (WGS) entry which is preliminary data.</text>
</comment>
<accession>A0A134ACX6</accession>
<evidence type="ECO:0000256" key="2">
    <source>
        <dbReference type="ARBA" id="ARBA00022475"/>
    </source>
</evidence>
<evidence type="ECO:0000313" key="9">
    <source>
        <dbReference type="Proteomes" id="UP000070442"/>
    </source>
</evidence>
<evidence type="ECO:0000256" key="6">
    <source>
        <dbReference type="RuleBase" id="RU366058"/>
    </source>
</evidence>
<feature type="transmembrane region" description="Helical" evidence="6">
    <location>
        <begin position="12"/>
        <end position="31"/>
    </location>
</feature>
<dbReference type="InterPro" id="IPR015414">
    <property type="entry name" value="TMEM64"/>
</dbReference>